<dbReference type="EMBL" id="AZFU01000011">
    <property type="protein sequence ID" value="KRM05425.1"/>
    <property type="molecule type" value="Genomic_DNA"/>
</dbReference>
<proteinExistence type="inferred from homology"/>
<dbReference type="GO" id="GO:0006520">
    <property type="term" value="P:amino acid metabolic process"/>
    <property type="evidence" value="ECO:0007669"/>
    <property type="project" value="InterPro"/>
</dbReference>
<name>A0A0R1VIQ2_9LACO</name>
<dbReference type="PATRIC" id="fig|1423767.3.peg.128"/>
<comment type="caution">
    <text evidence="8">The sequence shown here is derived from an EMBL/GenBank/DDBJ whole genome shotgun (WGS) entry which is preliminary data.</text>
</comment>
<evidence type="ECO:0000256" key="6">
    <source>
        <dbReference type="RuleBase" id="RU000481"/>
    </source>
</evidence>
<dbReference type="AlphaFoldDB" id="A0A0R1VIQ2"/>
<dbReference type="RefSeq" id="WP_025015099.1">
    <property type="nucleotide sequence ID" value="NZ_AZFU01000011.1"/>
</dbReference>
<dbReference type="FunFam" id="3.40.640.10:FF:000033">
    <property type="entry name" value="Aspartate aminotransferase"/>
    <property type="match status" value="1"/>
</dbReference>
<dbReference type="InterPro" id="IPR004838">
    <property type="entry name" value="NHTrfase_class1_PyrdxlP-BS"/>
</dbReference>
<dbReference type="EC" id="2.6.1.-" evidence="6"/>
<dbReference type="InterPro" id="IPR015422">
    <property type="entry name" value="PyrdxlP-dep_Trfase_small"/>
</dbReference>
<dbReference type="GO" id="GO:0030170">
    <property type="term" value="F:pyridoxal phosphate binding"/>
    <property type="evidence" value="ECO:0007669"/>
    <property type="project" value="InterPro"/>
</dbReference>
<dbReference type="Proteomes" id="UP000051307">
    <property type="component" value="Unassembled WGS sequence"/>
</dbReference>
<dbReference type="InterPro" id="IPR015421">
    <property type="entry name" value="PyrdxlP-dep_Trfase_major"/>
</dbReference>
<dbReference type="eggNOG" id="COG0436">
    <property type="taxonomic scope" value="Bacteria"/>
</dbReference>
<dbReference type="OrthoDB" id="9802328at2"/>
<dbReference type="PRINTS" id="PR00753">
    <property type="entry name" value="ACCSYNTHASE"/>
</dbReference>
<dbReference type="Gene3D" id="3.40.640.10">
    <property type="entry name" value="Type I PLP-dependent aspartate aminotransferase-like (Major domain)"/>
    <property type="match status" value="1"/>
</dbReference>
<dbReference type="SUPFAM" id="SSF53383">
    <property type="entry name" value="PLP-dependent transferases"/>
    <property type="match status" value="1"/>
</dbReference>
<gene>
    <name evidence="8" type="ORF">FC59_GL000120</name>
</gene>
<feature type="domain" description="Aminotransferase class I/classII large" evidence="7">
    <location>
        <begin position="37"/>
        <end position="387"/>
    </location>
</feature>
<evidence type="ECO:0000313" key="9">
    <source>
        <dbReference type="Proteomes" id="UP000051307"/>
    </source>
</evidence>
<dbReference type="CDD" id="cd00609">
    <property type="entry name" value="AAT_like"/>
    <property type="match status" value="1"/>
</dbReference>
<keyword evidence="3 6" id="KW-0032">Aminotransferase</keyword>
<dbReference type="InterPro" id="IPR015424">
    <property type="entry name" value="PyrdxlP-dep_Trfase"/>
</dbReference>
<keyword evidence="4 6" id="KW-0808">Transferase</keyword>
<dbReference type="PANTHER" id="PTHR46383:SF4">
    <property type="entry name" value="AMINOTRANSFERASE"/>
    <property type="match status" value="1"/>
</dbReference>
<dbReference type="InterPro" id="IPR004839">
    <property type="entry name" value="Aminotransferase_I/II_large"/>
</dbReference>
<comment type="similarity">
    <text evidence="2 6">Belongs to the class-I pyridoxal-phosphate-dependent aminotransferase family.</text>
</comment>
<dbReference type="InterPro" id="IPR050596">
    <property type="entry name" value="AspAT/PAT-like"/>
</dbReference>
<evidence type="ECO:0000259" key="7">
    <source>
        <dbReference type="Pfam" id="PF00155"/>
    </source>
</evidence>
<dbReference type="GO" id="GO:0008483">
    <property type="term" value="F:transaminase activity"/>
    <property type="evidence" value="ECO:0007669"/>
    <property type="project" value="UniProtKB-KW"/>
</dbReference>
<comment type="cofactor">
    <cofactor evidence="1 6">
        <name>pyridoxal 5'-phosphate</name>
        <dbReference type="ChEBI" id="CHEBI:597326"/>
    </cofactor>
</comment>
<accession>A0A0R1VIQ2</accession>
<evidence type="ECO:0000256" key="4">
    <source>
        <dbReference type="ARBA" id="ARBA00022679"/>
    </source>
</evidence>
<dbReference type="PANTHER" id="PTHR46383">
    <property type="entry name" value="ASPARTATE AMINOTRANSFERASE"/>
    <property type="match status" value="1"/>
</dbReference>
<dbReference type="Pfam" id="PF00155">
    <property type="entry name" value="Aminotran_1_2"/>
    <property type="match status" value="1"/>
</dbReference>
<evidence type="ECO:0000256" key="2">
    <source>
        <dbReference type="ARBA" id="ARBA00007441"/>
    </source>
</evidence>
<sequence>MPNLSSDLKSIINTNLSNLSASKIRAFDQKVSGIPGIIKLTIGEPDLATPDHIKKAAIRDINDDDSHYAPQAGKPQLLKAISGYLDRSIGVHYDPKDEICVTVGATGALNDVFMTLLNPGDKIIVPTPVWALYFQLIKMTGATPIQVDTKKDGFILTPEHLRHVLEGRGKGAKAIILTDPSNPTGRVYAKETLKQLAEVIKEYKIYSITDEIYAELVYGNAEHHSMSEFIPDRNILISGLSKAYAMTGWRLGYIAAPKEIMQSVQKVNAFLVTSVTDNVQMAAVEALNNGQNDPAEARAIYEKRLQFMQTGLEKLGFEMATPQGAFYIFAKIPEKYGIDDEQFAFELAQKAKVGVTPGRYFGKGGEGYVRLSYASSTKQLHESLKRITDFVNDL</sequence>
<evidence type="ECO:0000256" key="1">
    <source>
        <dbReference type="ARBA" id="ARBA00001933"/>
    </source>
</evidence>
<evidence type="ECO:0000256" key="3">
    <source>
        <dbReference type="ARBA" id="ARBA00022576"/>
    </source>
</evidence>
<evidence type="ECO:0000313" key="8">
    <source>
        <dbReference type="EMBL" id="KRM05425.1"/>
    </source>
</evidence>
<reference evidence="8 9" key="1">
    <citation type="journal article" date="2015" name="Genome Announc.">
        <title>Expanding the biotechnology potential of lactobacilli through comparative genomics of 213 strains and associated genera.</title>
        <authorList>
            <person name="Sun Z."/>
            <person name="Harris H.M."/>
            <person name="McCann A."/>
            <person name="Guo C."/>
            <person name="Argimon S."/>
            <person name="Zhang W."/>
            <person name="Yang X."/>
            <person name="Jeffery I.B."/>
            <person name="Cooney J.C."/>
            <person name="Kagawa T.F."/>
            <person name="Liu W."/>
            <person name="Song Y."/>
            <person name="Salvetti E."/>
            <person name="Wrobel A."/>
            <person name="Rasinkangas P."/>
            <person name="Parkhill J."/>
            <person name="Rea M.C."/>
            <person name="O'Sullivan O."/>
            <person name="Ritari J."/>
            <person name="Douillard F.P."/>
            <person name="Paul Ross R."/>
            <person name="Yang R."/>
            <person name="Briner A.E."/>
            <person name="Felis G.E."/>
            <person name="de Vos W.M."/>
            <person name="Barrangou R."/>
            <person name="Klaenhammer T.R."/>
            <person name="Caufield P.W."/>
            <person name="Cui Y."/>
            <person name="Zhang H."/>
            <person name="O'Toole P.W."/>
        </authorList>
    </citation>
    <scope>NUCLEOTIDE SEQUENCE [LARGE SCALE GENOMIC DNA]</scope>
    <source>
        <strain evidence="8 9">DSM 16761</strain>
    </source>
</reference>
<keyword evidence="5" id="KW-0663">Pyridoxal phosphate</keyword>
<organism evidence="8 9">
    <name type="scientific">Lactobacillus kitasatonis DSM 16761 = JCM 1039</name>
    <dbReference type="NCBI Taxonomy" id="1423767"/>
    <lineage>
        <taxon>Bacteria</taxon>
        <taxon>Bacillati</taxon>
        <taxon>Bacillota</taxon>
        <taxon>Bacilli</taxon>
        <taxon>Lactobacillales</taxon>
        <taxon>Lactobacillaceae</taxon>
        <taxon>Lactobacillus</taxon>
    </lineage>
</organism>
<evidence type="ECO:0000256" key="5">
    <source>
        <dbReference type="ARBA" id="ARBA00022898"/>
    </source>
</evidence>
<dbReference type="PROSITE" id="PS00105">
    <property type="entry name" value="AA_TRANSFER_CLASS_1"/>
    <property type="match status" value="1"/>
</dbReference>
<protein>
    <recommendedName>
        <fullName evidence="6">Aminotransferase</fullName>
        <ecNumber evidence="6">2.6.1.-</ecNumber>
    </recommendedName>
</protein>
<dbReference type="Gene3D" id="3.90.1150.10">
    <property type="entry name" value="Aspartate Aminotransferase, domain 1"/>
    <property type="match status" value="1"/>
</dbReference>